<dbReference type="Proteomes" id="UP001257234">
    <property type="component" value="Unassembled WGS sequence"/>
</dbReference>
<proteinExistence type="predicted"/>
<keyword evidence="1" id="KW-0472">Membrane</keyword>
<comment type="caution">
    <text evidence="2">The sequence shown here is derived from an EMBL/GenBank/DDBJ whole genome shotgun (WGS) entry which is preliminary data.</text>
</comment>
<feature type="transmembrane region" description="Helical" evidence="1">
    <location>
        <begin position="12"/>
        <end position="29"/>
    </location>
</feature>
<gene>
    <name evidence="2" type="ORF">RE431_04680</name>
</gene>
<evidence type="ECO:0000256" key="1">
    <source>
        <dbReference type="SAM" id="Phobius"/>
    </source>
</evidence>
<dbReference type="Pfam" id="PF10067">
    <property type="entry name" value="DUF2306"/>
    <property type="match status" value="1"/>
</dbReference>
<organism evidence="2 3">
    <name type="scientific">Christiangramia sediminicola</name>
    <dbReference type="NCBI Taxonomy" id="3073267"/>
    <lineage>
        <taxon>Bacteria</taxon>
        <taxon>Pseudomonadati</taxon>
        <taxon>Bacteroidota</taxon>
        <taxon>Flavobacteriia</taxon>
        <taxon>Flavobacteriales</taxon>
        <taxon>Flavobacteriaceae</taxon>
        <taxon>Christiangramia</taxon>
    </lineage>
</organism>
<keyword evidence="3" id="KW-1185">Reference proteome</keyword>
<feature type="transmembrane region" description="Helical" evidence="1">
    <location>
        <begin position="116"/>
        <end position="136"/>
    </location>
</feature>
<evidence type="ECO:0000313" key="3">
    <source>
        <dbReference type="Proteomes" id="UP001257234"/>
    </source>
</evidence>
<dbReference type="InterPro" id="IPR018750">
    <property type="entry name" value="DUF2306_membrane"/>
</dbReference>
<dbReference type="RefSeq" id="WP_309560806.1">
    <property type="nucleotide sequence ID" value="NZ_JAVJIU010000002.1"/>
</dbReference>
<feature type="transmembrane region" description="Helical" evidence="1">
    <location>
        <begin position="49"/>
        <end position="69"/>
    </location>
</feature>
<name>A0ABU1ENE7_9FLAO</name>
<accession>A0ABU1ENE7</accession>
<evidence type="ECO:0000313" key="2">
    <source>
        <dbReference type="EMBL" id="MDR5589919.1"/>
    </source>
</evidence>
<protein>
    <submittedName>
        <fullName evidence="2">DUF2306 domain-containing protein</fullName>
    </submittedName>
</protein>
<dbReference type="EMBL" id="JAVJIU010000002">
    <property type="protein sequence ID" value="MDR5589919.1"/>
    <property type="molecule type" value="Genomic_DNA"/>
</dbReference>
<feature type="transmembrane region" description="Helical" evidence="1">
    <location>
        <begin position="148"/>
        <end position="166"/>
    </location>
</feature>
<feature type="transmembrane region" description="Helical" evidence="1">
    <location>
        <begin position="90"/>
        <end position="110"/>
    </location>
</feature>
<reference evidence="3" key="1">
    <citation type="submission" date="2023-07" db="EMBL/GenBank/DDBJ databases">
        <title>Christiangramia sp. SM2212., a novel bacterium of the family Flavobacteriaceae isolated from the sea sediment.</title>
        <authorList>
            <person name="Wang J."/>
            <person name="Zhang X."/>
        </authorList>
    </citation>
    <scope>NUCLEOTIDE SEQUENCE [LARGE SCALE GENOMIC DNA]</scope>
    <source>
        <strain evidence="3">SM2212</strain>
    </source>
</reference>
<keyword evidence="1" id="KW-0812">Transmembrane</keyword>
<keyword evidence="1" id="KW-1133">Transmembrane helix</keyword>
<sequence length="213" mass="24135">MKKLVYNSKWMFFGILCISIGLYPIIYFVADRNFGLLASKTDALLSDQIWNYAFYGHIVPGGLALLIGWTQFSSRIRKKRIKIHRNIGRIYLFSVIISGICGFYIAQFATGGISNIIGFSLSALIWLGTTIGAYIAITKGNIKLHQNLMIFSYAICFSAVTLRIWLPILISATGDFIIAYRIVGWLSWVPNLVVAYFIITKREKRMVNLSRQT</sequence>
<feature type="transmembrane region" description="Helical" evidence="1">
    <location>
        <begin position="178"/>
        <end position="199"/>
    </location>
</feature>